<evidence type="ECO:0000256" key="4">
    <source>
        <dbReference type="SAM" id="Phobius"/>
    </source>
</evidence>
<dbReference type="InterPro" id="IPR004089">
    <property type="entry name" value="MCPsignal_dom"/>
</dbReference>
<dbReference type="PANTHER" id="PTHR32089:SF114">
    <property type="entry name" value="METHYL-ACCEPTING CHEMOTAXIS PROTEIN MCPB"/>
    <property type="match status" value="1"/>
</dbReference>
<keyword evidence="1 3" id="KW-0807">Transducer</keyword>
<keyword evidence="4" id="KW-0812">Transmembrane</keyword>
<dbReference type="Pfam" id="PF00015">
    <property type="entry name" value="MCPsignal"/>
    <property type="match status" value="1"/>
</dbReference>
<dbReference type="Proteomes" id="UP001162891">
    <property type="component" value="Chromosome"/>
</dbReference>
<name>A0ABN6MR98_9BACT</name>
<proteinExistence type="inferred from homology"/>
<accession>A0ABN6MR98</accession>
<comment type="similarity">
    <text evidence="2">Belongs to the methyl-accepting chemotaxis (MCP) protein family.</text>
</comment>
<keyword evidence="8" id="KW-1185">Reference proteome</keyword>
<feature type="transmembrane region" description="Helical" evidence="4">
    <location>
        <begin position="52"/>
        <end position="70"/>
    </location>
</feature>
<dbReference type="Gene3D" id="1.10.8.500">
    <property type="entry name" value="HAMP domain in histidine kinase"/>
    <property type="match status" value="1"/>
</dbReference>
<dbReference type="SUPFAM" id="SSF58104">
    <property type="entry name" value="Methyl-accepting chemotaxis protein (MCP) signaling domain"/>
    <property type="match status" value="1"/>
</dbReference>
<evidence type="ECO:0000313" key="7">
    <source>
        <dbReference type="EMBL" id="BDG03470.1"/>
    </source>
</evidence>
<keyword evidence="4" id="KW-0472">Membrane</keyword>
<dbReference type="SMART" id="SM00304">
    <property type="entry name" value="HAMP"/>
    <property type="match status" value="2"/>
</dbReference>
<evidence type="ECO:0000313" key="8">
    <source>
        <dbReference type="Proteomes" id="UP001162891"/>
    </source>
</evidence>
<dbReference type="PROSITE" id="PS50885">
    <property type="entry name" value="HAMP"/>
    <property type="match status" value="1"/>
</dbReference>
<dbReference type="PROSITE" id="PS50111">
    <property type="entry name" value="CHEMOTAXIS_TRANSDUC_2"/>
    <property type="match status" value="1"/>
</dbReference>
<reference evidence="8" key="1">
    <citation type="journal article" date="2022" name="Int. J. Syst. Evol. Microbiol.">
        <title>Anaeromyxobacter oryzae sp. nov., Anaeromyxobacter diazotrophicus sp. nov. and Anaeromyxobacter paludicola sp. nov., isolated from paddy soils.</title>
        <authorList>
            <person name="Itoh H."/>
            <person name="Xu Z."/>
            <person name="Mise K."/>
            <person name="Masuda Y."/>
            <person name="Ushijima N."/>
            <person name="Hayakawa C."/>
            <person name="Shiratori Y."/>
            <person name="Senoo K."/>
        </authorList>
    </citation>
    <scope>NUCLEOTIDE SEQUENCE [LARGE SCALE GENOMIC DNA]</scope>
    <source>
        <strain evidence="8">Red232</strain>
    </source>
</reference>
<dbReference type="InterPro" id="IPR003660">
    <property type="entry name" value="HAMP_dom"/>
</dbReference>
<sequence length="461" mass="48546">MARRGEDRLSTRPSARYSDAPHLVAVRGRAAEPALRPAPAAGGLTVSLQTKILTSYFIVGGVLLFAVPLVQERVQSRAVEVVIVLGLTLALGFGLTVAIARVSRVGRLKASAVEISRGDLSRAVVSEEQKAFHDEIDDLTTAIRTMQENLRDLVSRIQRTAQSVSDSATELQNSAEEVNASTDEVASSMEKIAEGAGQQSELVERTSKVIGEIAASIERTAKSAEEAARASAETSSSAASGGEAARLAGEKVKKVFARIEAASEQVFAFGERTKEISKIVEAITQVANQTNLLALNATIEAARAGEYGRGFAVVAEEVRKLAESAGRSAEQISSLATDISGRAAKVVETMKESVSELGDGREDLNAIIRALADIAKIAATGADKVGVISRSAREQLEGSADMVQAMDHISDVASSNASATEQVRKVMGEQTAAVAQMASAAQELTNLSVELQTVVSRFRLG</sequence>
<dbReference type="EMBL" id="AP025591">
    <property type="protein sequence ID" value="BDG03470.1"/>
    <property type="molecule type" value="Genomic_DNA"/>
</dbReference>
<dbReference type="RefSeq" id="WP_248361510.1">
    <property type="nucleotide sequence ID" value="NZ_AP025591.1"/>
</dbReference>
<dbReference type="SMART" id="SM00283">
    <property type="entry name" value="MA"/>
    <property type="match status" value="1"/>
</dbReference>
<evidence type="ECO:0000256" key="1">
    <source>
        <dbReference type="ARBA" id="ARBA00023224"/>
    </source>
</evidence>
<dbReference type="CDD" id="cd06225">
    <property type="entry name" value="HAMP"/>
    <property type="match status" value="1"/>
</dbReference>
<keyword evidence="4" id="KW-1133">Transmembrane helix</keyword>
<feature type="transmembrane region" description="Helical" evidence="4">
    <location>
        <begin position="82"/>
        <end position="100"/>
    </location>
</feature>
<feature type="domain" description="HAMP" evidence="6">
    <location>
        <begin position="102"/>
        <end position="155"/>
    </location>
</feature>
<organism evidence="7 8">
    <name type="scientific">Anaeromyxobacter oryzae</name>
    <dbReference type="NCBI Taxonomy" id="2918170"/>
    <lineage>
        <taxon>Bacteria</taxon>
        <taxon>Pseudomonadati</taxon>
        <taxon>Myxococcota</taxon>
        <taxon>Myxococcia</taxon>
        <taxon>Myxococcales</taxon>
        <taxon>Cystobacterineae</taxon>
        <taxon>Anaeromyxobacteraceae</taxon>
        <taxon>Anaeromyxobacter</taxon>
    </lineage>
</organism>
<dbReference type="InterPro" id="IPR004090">
    <property type="entry name" value="Chemotax_Me-accpt_rcpt"/>
</dbReference>
<protein>
    <submittedName>
        <fullName evidence="7">Methyl-accepting chemotaxis protein</fullName>
    </submittedName>
</protein>
<feature type="domain" description="Methyl-accepting transducer" evidence="5">
    <location>
        <begin position="174"/>
        <end position="410"/>
    </location>
</feature>
<evidence type="ECO:0000259" key="6">
    <source>
        <dbReference type="PROSITE" id="PS50885"/>
    </source>
</evidence>
<evidence type="ECO:0000256" key="3">
    <source>
        <dbReference type="PROSITE-ProRule" id="PRU00284"/>
    </source>
</evidence>
<evidence type="ECO:0000259" key="5">
    <source>
        <dbReference type="PROSITE" id="PS50111"/>
    </source>
</evidence>
<dbReference type="Gene3D" id="1.10.287.950">
    <property type="entry name" value="Methyl-accepting chemotaxis protein"/>
    <property type="match status" value="1"/>
</dbReference>
<gene>
    <name evidence="7" type="primary">mcp44H</name>
    <name evidence="7" type="ORF">AMOR_24660</name>
</gene>
<dbReference type="PANTHER" id="PTHR32089">
    <property type="entry name" value="METHYL-ACCEPTING CHEMOTAXIS PROTEIN MCPB"/>
    <property type="match status" value="1"/>
</dbReference>
<evidence type="ECO:0000256" key="2">
    <source>
        <dbReference type="ARBA" id="ARBA00029447"/>
    </source>
</evidence>
<dbReference type="PRINTS" id="PR00260">
    <property type="entry name" value="CHEMTRNSDUCR"/>
</dbReference>